<organism evidence="2 3">
    <name type="scientific">Piscinibacter terrae</name>
    <dbReference type="NCBI Taxonomy" id="2496871"/>
    <lineage>
        <taxon>Bacteria</taxon>
        <taxon>Pseudomonadati</taxon>
        <taxon>Pseudomonadota</taxon>
        <taxon>Betaproteobacteria</taxon>
        <taxon>Burkholderiales</taxon>
        <taxon>Sphaerotilaceae</taxon>
        <taxon>Piscinibacter</taxon>
    </lineage>
</organism>
<comment type="caution">
    <text evidence="2">The sequence shown here is derived from an EMBL/GenBank/DDBJ whole genome shotgun (WGS) entry which is preliminary data.</text>
</comment>
<reference evidence="2 3" key="1">
    <citation type="submission" date="2018-08" db="EMBL/GenBank/DDBJ databases">
        <authorList>
            <person name="Khan S.A."/>
            <person name="Jeon C.O."/>
            <person name="Chun B.H."/>
            <person name="Jeong S.E."/>
        </authorList>
    </citation>
    <scope>NUCLEOTIDE SEQUENCE [LARGE SCALE GENOMIC DNA]</scope>
    <source>
        <strain evidence="2 3">S-16</strain>
    </source>
</reference>
<dbReference type="Proteomes" id="UP000267464">
    <property type="component" value="Unassembled WGS sequence"/>
</dbReference>
<evidence type="ECO:0000256" key="1">
    <source>
        <dbReference type="SAM" id="MobiDB-lite"/>
    </source>
</evidence>
<sequence length="68" mass="7395">MSIARTGASQVAQPSSVETRMRRLTDPEVSSIVDAKQESLRDPADAMRYLKAKGFLTPSGRVPKKYGG</sequence>
<evidence type="ECO:0000313" key="2">
    <source>
        <dbReference type="EMBL" id="RQP24309.1"/>
    </source>
</evidence>
<dbReference type="AlphaFoldDB" id="A0A3N7JTP0"/>
<gene>
    <name evidence="2" type="ORF">DZC73_13470</name>
</gene>
<proteinExistence type="predicted"/>
<reference evidence="2 3" key="2">
    <citation type="submission" date="2018-12" db="EMBL/GenBank/DDBJ databases">
        <title>Rhizobacter gummiphilus sp. nov., a rubber-degrading bacterium isolated from the soil of a botanical garden in Japan.</title>
        <authorList>
            <person name="Shunsuke S.S."/>
        </authorList>
    </citation>
    <scope>NUCLEOTIDE SEQUENCE [LARGE SCALE GENOMIC DNA]</scope>
    <source>
        <strain evidence="2 3">S-16</strain>
    </source>
</reference>
<feature type="compositionally biased region" description="Polar residues" evidence="1">
    <location>
        <begin position="7"/>
        <end position="18"/>
    </location>
</feature>
<dbReference type="RefSeq" id="WP_124540833.1">
    <property type="nucleotide sequence ID" value="NZ_QUSW01000003.1"/>
</dbReference>
<name>A0A3N7JTP0_9BURK</name>
<accession>A0A3N7JTP0</accession>
<keyword evidence="3" id="KW-1185">Reference proteome</keyword>
<dbReference type="EMBL" id="QUSW01000003">
    <property type="protein sequence ID" value="RQP24309.1"/>
    <property type="molecule type" value="Genomic_DNA"/>
</dbReference>
<protein>
    <submittedName>
        <fullName evidence="2">Uncharacterized protein</fullName>
    </submittedName>
</protein>
<feature type="region of interest" description="Disordered" evidence="1">
    <location>
        <begin position="1"/>
        <end position="37"/>
    </location>
</feature>
<evidence type="ECO:0000313" key="3">
    <source>
        <dbReference type="Proteomes" id="UP000267464"/>
    </source>
</evidence>